<protein>
    <recommendedName>
        <fullName evidence="1">NAD-dependent epimerase/dehydratase domain-containing protein</fullName>
    </recommendedName>
</protein>
<dbReference type="InterPro" id="IPR051783">
    <property type="entry name" value="NAD(P)-dependent_oxidoreduct"/>
</dbReference>
<sequence length="336" mass="37332">MGSVAHMMKLLVFGVTGFIGFRAARQLVGDGHEVYGFLRGKSEVKLEGLAGVVRGDLLDPRSVEDAVRTLKPEGVLFAAGERYPSGRVDSVYLELMQRSRVEGTRNALEAIVKLGLDTCFVSVSGALAYKHHGAYKGEIRATLSREVDEIDGSTWFGDTLLKWEGVIQSYVNRGVNASILRLGAVYGWGGVWKERFFEPMLRHSRTFVPGNGKISVSFVHVDDVARAISYIYKRCSPGEVYNVVDDEPVELRVFLEEAAKTFGAPPPIYVPLILARISFGAAYKLIAPSFTLSQAVSNEKIKKLGFEFRYPTYREGLQQVKREAEREIQDKQVAQT</sequence>
<organism evidence="2 3">
    <name type="scientific">Candidatus Marsarchaeota G2 archaeon OSP_D</name>
    <dbReference type="NCBI Taxonomy" id="1978157"/>
    <lineage>
        <taxon>Archaea</taxon>
        <taxon>Candidatus Marsarchaeota</taxon>
        <taxon>Candidatus Marsarchaeota group 2</taxon>
    </lineage>
</organism>
<accession>A0A2R6AUQ1</accession>
<dbReference type="InterPro" id="IPR001509">
    <property type="entry name" value="Epimerase_deHydtase"/>
</dbReference>
<evidence type="ECO:0000259" key="1">
    <source>
        <dbReference type="Pfam" id="PF01370"/>
    </source>
</evidence>
<proteinExistence type="predicted"/>
<dbReference type="GO" id="GO:0004029">
    <property type="term" value="F:aldehyde dehydrogenase (NAD+) activity"/>
    <property type="evidence" value="ECO:0007669"/>
    <property type="project" value="TreeGrafter"/>
</dbReference>
<dbReference type="AlphaFoldDB" id="A0A2R6AUQ1"/>
<dbReference type="GO" id="GO:0005737">
    <property type="term" value="C:cytoplasm"/>
    <property type="evidence" value="ECO:0007669"/>
    <property type="project" value="TreeGrafter"/>
</dbReference>
<evidence type="ECO:0000313" key="3">
    <source>
        <dbReference type="Proteomes" id="UP000240322"/>
    </source>
</evidence>
<dbReference type="PANTHER" id="PTHR48079">
    <property type="entry name" value="PROTEIN YEEZ"/>
    <property type="match status" value="1"/>
</dbReference>
<dbReference type="EMBL" id="NEXE01000074">
    <property type="protein sequence ID" value="PSN90111.1"/>
    <property type="molecule type" value="Genomic_DNA"/>
</dbReference>
<dbReference type="InterPro" id="IPR036291">
    <property type="entry name" value="NAD(P)-bd_dom_sf"/>
</dbReference>
<dbReference type="Pfam" id="PF01370">
    <property type="entry name" value="Epimerase"/>
    <property type="match status" value="1"/>
</dbReference>
<dbReference type="Proteomes" id="UP000240322">
    <property type="component" value="Unassembled WGS sequence"/>
</dbReference>
<feature type="domain" description="NAD-dependent epimerase/dehydratase" evidence="1">
    <location>
        <begin position="11"/>
        <end position="243"/>
    </location>
</feature>
<dbReference type="PANTHER" id="PTHR48079:SF6">
    <property type="entry name" value="NAD(P)-BINDING DOMAIN-CONTAINING PROTEIN-RELATED"/>
    <property type="match status" value="1"/>
</dbReference>
<evidence type="ECO:0000313" key="2">
    <source>
        <dbReference type="EMBL" id="PSN90111.1"/>
    </source>
</evidence>
<reference evidence="2 3" key="1">
    <citation type="submission" date="2017-04" db="EMBL/GenBank/DDBJ databases">
        <title>Novel microbial lineages endemic to geothermal iron-oxide mats fill important gaps in the evolutionary history of Archaea.</title>
        <authorList>
            <person name="Jay Z.J."/>
            <person name="Beam J.P."/>
            <person name="Dlakic M."/>
            <person name="Rusch D.B."/>
            <person name="Kozubal M.A."/>
            <person name="Inskeep W.P."/>
        </authorList>
    </citation>
    <scope>NUCLEOTIDE SEQUENCE [LARGE SCALE GENOMIC DNA]</scope>
    <source>
        <strain evidence="2">OSP_D</strain>
    </source>
</reference>
<dbReference type="Gene3D" id="3.40.50.720">
    <property type="entry name" value="NAD(P)-binding Rossmann-like Domain"/>
    <property type="match status" value="1"/>
</dbReference>
<comment type="caution">
    <text evidence="2">The sequence shown here is derived from an EMBL/GenBank/DDBJ whole genome shotgun (WGS) entry which is preliminary data.</text>
</comment>
<gene>
    <name evidence="2" type="ORF">B9Q03_07610</name>
</gene>
<name>A0A2R6AUQ1_9ARCH</name>
<dbReference type="SUPFAM" id="SSF51735">
    <property type="entry name" value="NAD(P)-binding Rossmann-fold domains"/>
    <property type="match status" value="1"/>
</dbReference>